<organism evidence="1 2">
    <name type="scientific">Ixodes persulcatus</name>
    <name type="common">Taiga tick</name>
    <dbReference type="NCBI Taxonomy" id="34615"/>
    <lineage>
        <taxon>Eukaryota</taxon>
        <taxon>Metazoa</taxon>
        <taxon>Ecdysozoa</taxon>
        <taxon>Arthropoda</taxon>
        <taxon>Chelicerata</taxon>
        <taxon>Arachnida</taxon>
        <taxon>Acari</taxon>
        <taxon>Parasitiformes</taxon>
        <taxon>Ixodida</taxon>
        <taxon>Ixodoidea</taxon>
        <taxon>Ixodidae</taxon>
        <taxon>Ixodinae</taxon>
        <taxon>Ixodes</taxon>
    </lineage>
</organism>
<evidence type="ECO:0000313" key="2">
    <source>
        <dbReference type="Proteomes" id="UP000805193"/>
    </source>
</evidence>
<keyword evidence="2" id="KW-1185">Reference proteome</keyword>
<dbReference type="Proteomes" id="UP000805193">
    <property type="component" value="Unassembled WGS sequence"/>
</dbReference>
<proteinExistence type="predicted"/>
<reference evidence="1 2" key="1">
    <citation type="journal article" date="2020" name="Cell">
        <title>Large-Scale Comparative Analyses of Tick Genomes Elucidate Their Genetic Diversity and Vector Capacities.</title>
        <authorList>
            <consortium name="Tick Genome and Microbiome Consortium (TIGMIC)"/>
            <person name="Jia N."/>
            <person name="Wang J."/>
            <person name="Shi W."/>
            <person name="Du L."/>
            <person name="Sun Y."/>
            <person name="Zhan W."/>
            <person name="Jiang J.F."/>
            <person name="Wang Q."/>
            <person name="Zhang B."/>
            <person name="Ji P."/>
            <person name="Bell-Sakyi L."/>
            <person name="Cui X.M."/>
            <person name="Yuan T.T."/>
            <person name="Jiang B.G."/>
            <person name="Yang W.F."/>
            <person name="Lam T.T."/>
            <person name="Chang Q.C."/>
            <person name="Ding S.J."/>
            <person name="Wang X.J."/>
            <person name="Zhu J.G."/>
            <person name="Ruan X.D."/>
            <person name="Zhao L."/>
            <person name="Wei J.T."/>
            <person name="Ye R.Z."/>
            <person name="Que T.C."/>
            <person name="Du C.H."/>
            <person name="Zhou Y.H."/>
            <person name="Cheng J.X."/>
            <person name="Dai P.F."/>
            <person name="Guo W.B."/>
            <person name="Han X.H."/>
            <person name="Huang E.J."/>
            <person name="Li L.F."/>
            <person name="Wei W."/>
            <person name="Gao Y.C."/>
            <person name="Liu J.Z."/>
            <person name="Shao H.Z."/>
            <person name="Wang X."/>
            <person name="Wang C.C."/>
            <person name="Yang T.C."/>
            <person name="Huo Q.B."/>
            <person name="Li W."/>
            <person name="Chen H.Y."/>
            <person name="Chen S.E."/>
            <person name="Zhou L.G."/>
            <person name="Ni X.B."/>
            <person name="Tian J.H."/>
            <person name="Sheng Y."/>
            <person name="Liu T."/>
            <person name="Pan Y.S."/>
            <person name="Xia L.Y."/>
            <person name="Li J."/>
            <person name="Zhao F."/>
            <person name="Cao W.C."/>
        </authorList>
    </citation>
    <scope>NUCLEOTIDE SEQUENCE [LARGE SCALE GENOMIC DNA]</scope>
    <source>
        <strain evidence="1">Iper-2018</strain>
    </source>
</reference>
<gene>
    <name evidence="1" type="ORF">HPB47_015511</name>
</gene>
<dbReference type="EMBL" id="JABSTQ010004146">
    <property type="protein sequence ID" value="KAG0442891.1"/>
    <property type="molecule type" value="Genomic_DNA"/>
</dbReference>
<evidence type="ECO:0000313" key="1">
    <source>
        <dbReference type="EMBL" id="KAG0442891.1"/>
    </source>
</evidence>
<name>A0AC60QTD0_IXOPE</name>
<protein>
    <submittedName>
        <fullName evidence="1">Uncharacterized protein</fullName>
    </submittedName>
</protein>
<sequence>MGHIEELRNSAEIAAITEEPLPPQQDNKLYEMAAKRLVRTFSELSDLTGTGSDSWRIASRFRAKRERRKLRERARQDDDCEGQVRPSKDIVLPTDGEDANSIQGHVLEMQRELQKPRPNMTYVEDSMARTLATRRPWVTVDHPTVAAIVDKYPALRHGTFVQQEFTEVTGKTIEDRLMSGQVNSSLRVLEAARGKRDLAGFFQDFDKISLR</sequence>
<comment type="caution">
    <text evidence="1">The sequence shown here is derived from an EMBL/GenBank/DDBJ whole genome shotgun (WGS) entry which is preliminary data.</text>
</comment>
<accession>A0AC60QTD0</accession>